<feature type="compositionally biased region" description="Polar residues" evidence="1">
    <location>
        <begin position="1"/>
        <end position="17"/>
    </location>
</feature>
<feature type="transmembrane region" description="Helical" evidence="2">
    <location>
        <begin position="294"/>
        <end position="314"/>
    </location>
</feature>
<feature type="domain" description="DUF6594" evidence="3">
    <location>
        <begin position="36"/>
        <end position="306"/>
    </location>
</feature>
<evidence type="ECO:0000313" key="5">
    <source>
        <dbReference type="Proteomes" id="UP000799757"/>
    </source>
</evidence>
<gene>
    <name evidence="4" type="ORF">K505DRAFT_336048</name>
</gene>
<keyword evidence="2" id="KW-0472">Membrane</keyword>
<sequence>MPPLRNTQRIPSSSKASQTHDIERPPDPRRQYLEGFPSLSALLSSDPDLQVYRRFNRLASRNLLYLQAEILDLEWRLKEFDAEDLETANAEDDEGDWMEVKLSARCWEVFRERAEQGEEKERKRMGLIRELRERLAEYQDALIRQSTVLKLENPNAQVRGAVTGWFEDNLPLVGHCKNLFKGKAKYDMVALRTPPDQDRLTMFLANRLGYLFRKRKPKKDYPLGFDGMFYFPETTIGHIVSFASVFIAAALLVGAITSLYFVKKPSSMIGLLAAFTTIFAGSVGLLTNARKVDIYAATAAYAAVLVVFVGNLGIDG</sequence>
<accession>A0A6A6XGY5</accession>
<protein>
    <recommendedName>
        <fullName evidence="3">DUF6594 domain-containing protein</fullName>
    </recommendedName>
</protein>
<feature type="transmembrane region" description="Helical" evidence="2">
    <location>
        <begin position="268"/>
        <end position="287"/>
    </location>
</feature>
<keyword evidence="2" id="KW-0812">Transmembrane</keyword>
<feature type="region of interest" description="Disordered" evidence="1">
    <location>
        <begin position="1"/>
        <end position="29"/>
    </location>
</feature>
<dbReference type="EMBL" id="MU001859">
    <property type="protein sequence ID" value="KAF2795414.1"/>
    <property type="molecule type" value="Genomic_DNA"/>
</dbReference>
<proteinExistence type="predicted"/>
<name>A0A6A6XGY5_9PLEO</name>
<evidence type="ECO:0000259" key="3">
    <source>
        <dbReference type="Pfam" id="PF20237"/>
    </source>
</evidence>
<feature type="transmembrane region" description="Helical" evidence="2">
    <location>
        <begin position="239"/>
        <end position="262"/>
    </location>
</feature>
<feature type="compositionally biased region" description="Basic and acidic residues" evidence="1">
    <location>
        <begin position="18"/>
        <end position="29"/>
    </location>
</feature>
<dbReference type="InterPro" id="IPR046529">
    <property type="entry name" value="DUF6594"/>
</dbReference>
<dbReference type="Pfam" id="PF20237">
    <property type="entry name" value="DUF6594"/>
    <property type="match status" value="1"/>
</dbReference>
<reference evidence="4" key="1">
    <citation type="journal article" date="2020" name="Stud. Mycol.">
        <title>101 Dothideomycetes genomes: a test case for predicting lifestyles and emergence of pathogens.</title>
        <authorList>
            <person name="Haridas S."/>
            <person name="Albert R."/>
            <person name="Binder M."/>
            <person name="Bloem J."/>
            <person name="Labutti K."/>
            <person name="Salamov A."/>
            <person name="Andreopoulos B."/>
            <person name="Baker S."/>
            <person name="Barry K."/>
            <person name="Bills G."/>
            <person name="Bluhm B."/>
            <person name="Cannon C."/>
            <person name="Castanera R."/>
            <person name="Culley D."/>
            <person name="Daum C."/>
            <person name="Ezra D."/>
            <person name="Gonzalez J."/>
            <person name="Henrissat B."/>
            <person name="Kuo A."/>
            <person name="Liang C."/>
            <person name="Lipzen A."/>
            <person name="Lutzoni F."/>
            <person name="Magnuson J."/>
            <person name="Mondo S."/>
            <person name="Nolan M."/>
            <person name="Ohm R."/>
            <person name="Pangilinan J."/>
            <person name="Park H.-J."/>
            <person name="Ramirez L."/>
            <person name="Alfaro M."/>
            <person name="Sun H."/>
            <person name="Tritt A."/>
            <person name="Yoshinaga Y."/>
            <person name="Zwiers L.-H."/>
            <person name="Turgeon B."/>
            <person name="Goodwin S."/>
            <person name="Spatafora J."/>
            <person name="Crous P."/>
            <person name="Grigoriev I."/>
        </authorList>
    </citation>
    <scope>NUCLEOTIDE SEQUENCE</scope>
    <source>
        <strain evidence="4">CBS 109.77</strain>
    </source>
</reference>
<keyword evidence="2" id="KW-1133">Transmembrane helix</keyword>
<evidence type="ECO:0000313" key="4">
    <source>
        <dbReference type="EMBL" id="KAF2795414.1"/>
    </source>
</evidence>
<dbReference type="PANTHER" id="PTHR34502:SF4">
    <property type="entry name" value="DUF6594 DOMAIN-CONTAINING PROTEIN"/>
    <property type="match status" value="1"/>
</dbReference>
<organism evidence="4 5">
    <name type="scientific">Melanomma pulvis-pyrius CBS 109.77</name>
    <dbReference type="NCBI Taxonomy" id="1314802"/>
    <lineage>
        <taxon>Eukaryota</taxon>
        <taxon>Fungi</taxon>
        <taxon>Dikarya</taxon>
        <taxon>Ascomycota</taxon>
        <taxon>Pezizomycotina</taxon>
        <taxon>Dothideomycetes</taxon>
        <taxon>Pleosporomycetidae</taxon>
        <taxon>Pleosporales</taxon>
        <taxon>Melanommataceae</taxon>
        <taxon>Melanomma</taxon>
    </lineage>
</organism>
<dbReference type="PANTHER" id="PTHR34502">
    <property type="entry name" value="DUF6594 DOMAIN-CONTAINING PROTEIN-RELATED"/>
    <property type="match status" value="1"/>
</dbReference>
<dbReference type="Proteomes" id="UP000799757">
    <property type="component" value="Unassembled WGS sequence"/>
</dbReference>
<dbReference type="AlphaFoldDB" id="A0A6A6XGY5"/>
<evidence type="ECO:0000256" key="2">
    <source>
        <dbReference type="SAM" id="Phobius"/>
    </source>
</evidence>
<evidence type="ECO:0000256" key="1">
    <source>
        <dbReference type="SAM" id="MobiDB-lite"/>
    </source>
</evidence>
<keyword evidence="5" id="KW-1185">Reference proteome</keyword>
<dbReference type="OrthoDB" id="3533814at2759"/>